<evidence type="ECO:0000313" key="4">
    <source>
        <dbReference type="Proteomes" id="UP001225378"/>
    </source>
</evidence>
<evidence type="ECO:0000259" key="2">
    <source>
        <dbReference type="Pfam" id="PF07811"/>
    </source>
</evidence>
<keyword evidence="1" id="KW-0812">Transmembrane</keyword>
<evidence type="ECO:0000313" key="3">
    <source>
        <dbReference type="EMBL" id="XBS20129.1"/>
    </source>
</evidence>
<evidence type="ECO:0000256" key="1">
    <source>
        <dbReference type="SAM" id="Phobius"/>
    </source>
</evidence>
<dbReference type="Proteomes" id="UP001225378">
    <property type="component" value="Chromosome"/>
</dbReference>
<organism evidence="3 4">
    <name type="scientific">Methylomarinum roseum</name>
    <dbReference type="NCBI Taxonomy" id="3067653"/>
    <lineage>
        <taxon>Bacteria</taxon>
        <taxon>Pseudomonadati</taxon>
        <taxon>Pseudomonadota</taxon>
        <taxon>Gammaproteobacteria</taxon>
        <taxon>Methylococcales</taxon>
        <taxon>Methylococcaceae</taxon>
        <taxon>Methylomarinum</taxon>
    </lineage>
</organism>
<accession>A0AAU7NT59</accession>
<gene>
    <name evidence="3" type="ORF">Q9L42_017500</name>
</gene>
<protein>
    <submittedName>
        <fullName evidence="3">TadE family protein</fullName>
    </submittedName>
</protein>
<dbReference type="KEGG" id="mech:Q9L42_017500"/>
<dbReference type="EMBL" id="CP157743">
    <property type="protein sequence ID" value="XBS20129.1"/>
    <property type="molecule type" value="Genomic_DNA"/>
</dbReference>
<dbReference type="InterPro" id="IPR012495">
    <property type="entry name" value="TadE-like_dom"/>
</dbReference>
<feature type="transmembrane region" description="Helical" evidence="1">
    <location>
        <begin position="6"/>
        <end position="28"/>
    </location>
</feature>
<keyword evidence="1" id="KW-1133">Transmembrane helix</keyword>
<dbReference type="RefSeq" id="WP_349431508.1">
    <property type="nucleotide sequence ID" value="NZ_CP157743.1"/>
</dbReference>
<sequence length="164" mass="17746">MVEFALIALVFFTLIFGIIEFARVMFVYNTLVEATRRGARVAAVCPVSAGGILQAQRVTIFDDPAGGGNPLLGLTTADVDVKYYEDDMTEVAAPIGNIISEDYDKIDFVQVEILPTFTHTLIIPLIGNTFSVPPVVTKLPSESLGRVSPENPVTQRCCYGVCVS</sequence>
<feature type="domain" description="TadE-like" evidence="2">
    <location>
        <begin position="1"/>
        <end position="40"/>
    </location>
</feature>
<dbReference type="Pfam" id="PF07811">
    <property type="entry name" value="TadE"/>
    <property type="match status" value="1"/>
</dbReference>
<keyword evidence="1" id="KW-0472">Membrane</keyword>
<keyword evidence="4" id="KW-1185">Reference proteome</keyword>
<proteinExistence type="predicted"/>
<reference evidence="3 4" key="1">
    <citation type="journal article" date="2024" name="Microbiology">
        <title>Methylomarinum rosea sp. nov., a novel halophilic methanotrophic bacterium from the hypersaline Lake Elton.</title>
        <authorList>
            <person name="Suleimanov R.Z."/>
            <person name="Oshkin I.Y."/>
            <person name="Danilova O.V."/>
            <person name="Suzina N.E."/>
            <person name="Dedysh S.N."/>
        </authorList>
    </citation>
    <scope>NUCLEOTIDE SEQUENCE [LARGE SCALE GENOMIC DNA]</scope>
    <source>
        <strain evidence="3 4">Ch1-1</strain>
    </source>
</reference>
<dbReference type="AlphaFoldDB" id="A0AAU7NT59"/>
<name>A0AAU7NT59_9GAMM</name>